<protein>
    <submittedName>
        <fullName evidence="3">Uncharacterized protein</fullName>
    </submittedName>
</protein>
<name>A0A2S9PVM8_9ACTN</name>
<feature type="compositionally biased region" description="Pro residues" evidence="1">
    <location>
        <begin position="36"/>
        <end position="59"/>
    </location>
</feature>
<feature type="chain" id="PRO_5015770916" evidence="2">
    <location>
        <begin position="32"/>
        <end position="185"/>
    </location>
</feature>
<keyword evidence="4" id="KW-1185">Reference proteome</keyword>
<organism evidence="3 4">
    <name type="scientific">Streptomyces solincola</name>
    <dbReference type="NCBI Taxonomy" id="2100817"/>
    <lineage>
        <taxon>Bacteria</taxon>
        <taxon>Bacillati</taxon>
        <taxon>Actinomycetota</taxon>
        <taxon>Actinomycetes</taxon>
        <taxon>Kitasatosporales</taxon>
        <taxon>Streptomycetaceae</taxon>
        <taxon>Streptomyces</taxon>
    </lineage>
</organism>
<feature type="region of interest" description="Disordered" evidence="1">
    <location>
        <begin position="32"/>
        <end position="66"/>
    </location>
</feature>
<dbReference type="EMBL" id="PVLV01000204">
    <property type="protein sequence ID" value="PRH78459.1"/>
    <property type="molecule type" value="Genomic_DNA"/>
</dbReference>
<dbReference type="RefSeq" id="WP_105869365.1">
    <property type="nucleotide sequence ID" value="NZ_PVLV01000204.1"/>
</dbReference>
<dbReference type="Proteomes" id="UP000239322">
    <property type="component" value="Unassembled WGS sequence"/>
</dbReference>
<keyword evidence="2" id="KW-0732">Signal</keyword>
<proteinExistence type="predicted"/>
<comment type="caution">
    <text evidence="3">The sequence shown here is derived from an EMBL/GenBank/DDBJ whole genome shotgun (WGS) entry which is preliminary data.</text>
</comment>
<sequence length="185" mass="17779">MASAGDRCRRLAAVLALLLGGLLLCAPHATGAGHPAAPPGSPAPHAAPAPPGSPAPSAPPAVRAASAPSAPHAAPAALASYVVPAAPAPYAVAGASGPRAPYLLVGGVGDGAGCHDSGDDRTARLPAVPPRSGSPLADLPHLSPAGRTMTHGCAAQTRTAALARAERGAPEPVGPTPVELAVLRV</sequence>
<evidence type="ECO:0000256" key="1">
    <source>
        <dbReference type="SAM" id="MobiDB-lite"/>
    </source>
</evidence>
<feature type="signal peptide" evidence="2">
    <location>
        <begin position="1"/>
        <end position="31"/>
    </location>
</feature>
<dbReference type="AlphaFoldDB" id="A0A2S9PVM8"/>
<accession>A0A2S9PVM8</accession>
<gene>
    <name evidence="3" type="ORF">C6N75_14795</name>
</gene>
<evidence type="ECO:0000313" key="4">
    <source>
        <dbReference type="Proteomes" id="UP000239322"/>
    </source>
</evidence>
<evidence type="ECO:0000256" key="2">
    <source>
        <dbReference type="SAM" id="SignalP"/>
    </source>
</evidence>
<reference evidence="3 4" key="1">
    <citation type="submission" date="2018-03" db="EMBL/GenBank/DDBJ databases">
        <title>Novel Streptomyces sp. from soil.</title>
        <authorList>
            <person name="Tan G.Y.A."/>
            <person name="Lee Z.Y."/>
        </authorList>
    </citation>
    <scope>NUCLEOTIDE SEQUENCE [LARGE SCALE GENOMIC DNA]</scope>
    <source>
        <strain evidence="3 4">ST5x</strain>
    </source>
</reference>
<evidence type="ECO:0000313" key="3">
    <source>
        <dbReference type="EMBL" id="PRH78459.1"/>
    </source>
</evidence>